<proteinExistence type="predicted"/>
<evidence type="ECO:0000256" key="1">
    <source>
        <dbReference type="SAM" id="MobiDB-lite"/>
    </source>
</evidence>
<dbReference type="PATRIC" id="fig|818.23.peg.1982"/>
<feature type="region of interest" description="Disordered" evidence="1">
    <location>
        <begin position="1"/>
        <end position="35"/>
    </location>
</feature>
<gene>
    <name evidence="2" type="ORF">ERS852511_04775</name>
</gene>
<sequence length="35" mass="3869">MKYSLYKADAEEENEDSPKLDEKPGGGSTNEYTAT</sequence>
<evidence type="ECO:0000313" key="2">
    <source>
        <dbReference type="EMBL" id="CUQ21189.1"/>
    </source>
</evidence>
<accession>C6IUR0</accession>
<organism evidence="2 3">
    <name type="scientific">Bacteroides thetaiotaomicron</name>
    <dbReference type="NCBI Taxonomy" id="818"/>
    <lineage>
        <taxon>Bacteria</taxon>
        <taxon>Pseudomonadati</taxon>
        <taxon>Bacteroidota</taxon>
        <taxon>Bacteroidia</taxon>
        <taxon>Bacteroidales</taxon>
        <taxon>Bacteroidaceae</taxon>
        <taxon>Bacteroides</taxon>
    </lineage>
</organism>
<evidence type="ECO:0000313" key="3">
    <source>
        <dbReference type="Proteomes" id="UP000095576"/>
    </source>
</evidence>
<dbReference type="AlphaFoldDB" id="A0A0N7I9Z6"/>
<dbReference type="EMBL" id="CZAP01000031">
    <property type="protein sequence ID" value="CUQ21189.1"/>
    <property type="molecule type" value="Genomic_DNA"/>
</dbReference>
<name>A0A0N7I9Z6_BACT4</name>
<reference evidence="2 3" key="1">
    <citation type="submission" date="2015-09" db="EMBL/GenBank/DDBJ databases">
        <authorList>
            <consortium name="Pathogen Informatics"/>
        </authorList>
    </citation>
    <scope>NUCLEOTIDE SEQUENCE [LARGE SCALE GENOMIC DNA]</scope>
    <source>
        <strain evidence="2 3">2789STDY5834899</strain>
    </source>
</reference>
<accession>A0A0N7I9Z6</accession>
<protein>
    <submittedName>
        <fullName evidence="2">Uncharacterized protein</fullName>
    </submittedName>
</protein>
<dbReference type="Proteomes" id="UP000095576">
    <property type="component" value="Unassembled WGS sequence"/>
</dbReference>
<dbReference type="KEGG" id="btho:Btheta7330_01912"/>